<evidence type="ECO:0000256" key="1">
    <source>
        <dbReference type="SAM" id="MobiDB-lite"/>
    </source>
</evidence>
<accession>A0A1H7QCE2</accession>
<protein>
    <submittedName>
        <fullName evidence="2">Uncharacterized protein</fullName>
    </submittedName>
</protein>
<feature type="compositionally biased region" description="Basic and acidic residues" evidence="1">
    <location>
        <begin position="38"/>
        <end position="48"/>
    </location>
</feature>
<dbReference type="STRING" id="1396821.SAMN05444515_11712"/>
<gene>
    <name evidence="2" type="ORF">SAMN05444515_11712</name>
</gene>
<dbReference type="EMBL" id="FOAA01000017">
    <property type="protein sequence ID" value="SEL45642.1"/>
    <property type="molecule type" value="Genomic_DNA"/>
</dbReference>
<reference evidence="3" key="1">
    <citation type="submission" date="2016-10" db="EMBL/GenBank/DDBJ databases">
        <authorList>
            <person name="Varghese N."/>
            <person name="Submissions S."/>
        </authorList>
    </citation>
    <scope>NUCLEOTIDE SEQUENCE [LARGE SCALE GENOMIC DNA]</scope>
    <source>
        <strain evidence="3">DSM 241</strain>
    </source>
</reference>
<dbReference type="Proteomes" id="UP000199256">
    <property type="component" value="Unassembled WGS sequence"/>
</dbReference>
<organism evidence="2 3">
    <name type="scientific">Ectothiorhodospira marina</name>
    <dbReference type="NCBI Taxonomy" id="1396821"/>
    <lineage>
        <taxon>Bacteria</taxon>
        <taxon>Pseudomonadati</taxon>
        <taxon>Pseudomonadota</taxon>
        <taxon>Gammaproteobacteria</taxon>
        <taxon>Chromatiales</taxon>
        <taxon>Ectothiorhodospiraceae</taxon>
        <taxon>Ectothiorhodospira</taxon>
    </lineage>
</organism>
<keyword evidence="3" id="KW-1185">Reference proteome</keyword>
<evidence type="ECO:0000313" key="3">
    <source>
        <dbReference type="Proteomes" id="UP000199256"/>
    </source>
</evidence>
<feature type="region of interest" description="Disordered" evidence="1">
    <location>
        <begin position="36"/>
        <end position="55"/>
    </location>
</feature>
<dbReference type="AlphaFoldDB" id="A0A1H7QCE2"/>
<proteinExistence type="predicted"/>
<evidence type="ECO:0000313" key="2">
    <source>
        <dbReference type="EMBL" id="SEL45642.1"/>
    </source>
</evidence>
<sequence>MTGPDRSAPQCSGLFRAGLRTCGLEGDDALWQIAFPRDPPEQGREPRSGMRKSAVTTYRCGGSAGLARQGWLNRTSRLTCQTGTVGRHPEQPRRLSG</sequence>
<name>A0A1H7QCE2_9GAMM</name>